<dbReference type="GO" id="GO:0003677">
    <property type="term" value="F:DNA binding"/>
    <property type="evidence" value="ECO:0007669"/>
    <property type="project" value="UniProtKB-KW"/>
</dbReference>
<comment type="cofactor">
    <cofactor evidence="2">
        <name>[2Fe-2S] cluster</name>
        <dbReference type="ChEBI" id="CHEBI:190135"/>
    </cofactor>
</comment>
<evidence type="ECO:0000256" key="3">
    <source>
        <dbReference type="ARBA" id="ARBA00040173"/>
    </source>
</evidence>
<dbReference type="KEGG" id="bkw:BkAM31D_12585"/>
<accession>A0A1X9MAX1</accession>
<dbReference type="GO" id="GO:0005829">
    <property type="term" value="C:cytosol"/>
    <property type="evidence" value="ECO:0007669"/>
    <property type="project" value="TreeGrafter"/>
</dbReference>
<dbReference type="PANTHER" id="PTHR33221:SF4">
    <property type="entry name" value="HTH-TYPE TRANSCRIPTIONAL REPRESSOR NSRR"/>
    <property type="match status" value="1"/>
</dbReference>
<dbReference type="Gene3D" id="1.10.10.10">
    <property type="entry name" value="Winged helix-like DNA-binding domain superfamily/Winged helix DNA-binding domain"/>
    <property type="match status" value="1"/>
</dbReference>
<dbReference type="EMBL" id="CP020814">
    <property type="protein sequence ID" value="ARK30599.1"/>
    <property type="molecule type" value="Genomic_DNA"/>
</dbReference>
<gene>
    <name evidence="4" type="primary">nsrR</name>
    <name evidence="4" type="ORF">BkAM31D_12585</name>
</gene>
<evidence type="ECO:0000313" key="5">
    <source>
        <dbReference type="Proteomes" id="UP000193006"/>
    </source>
</evidence>
<dbReference type="STRING" id="199441.BkAM31D_12585"/>
<dbReference type="GO" id="GO:0003700">
    <property type="term" value="F:DNA-binding transcription factor activity"/>
    <property type="evidence" value="ECO:0007669"/>
    <property type="project" value="TreeGrafter"/>
</dbReference>
<organism evidence="4 5">
    <name type="scientific">Halalkalibacter krulwichiae</name>
    <dbReference type="NCBI Taxonomy" id="199441"/>
    <lineage>
        <taxon>Bacteria</taxon>
        <taxon>Bacillati</taxon>
        <taxon>Bacillota</taxon>
        <taxon>Bacilli</taxon>
        <taxon>Bacillales</taxon>
        <taxon>Bacillaceae</taxon>
        <taxon>Halalkalibacter</taxon>
    </lineage>
</organism>
<proteinExistence type="predicted"/>
<dbReference type="InterPro" id="IPR036388">
    <property type="entry name" value="WH-like_DNA-bd_sf"/>
</dbReference>
<dbReference type="RefSeq" id="WP_066149231.1">
    <property type="nucleotide sequence ID" value="NZ_CP020814.1"/>
</dbReference>
<dbReference type="PROSITE" id="PS51197">
    <property type="entry name" value="HTH_RRF2_2"/>
    <property type="match status" value="1"/>
</dbReference>
<sequence length="149" mass="16765">MHLTSYTDYALRTLIYLGTQKNDNTLARIKEISEIYKVSTNHMSKVVYELGQIGLISTVRGKNGGIKLAKDPADINIGAVVRKTENLHIVECFDKENNMCIISPACNLKFTLNKALQAYLSVLDQYTLADVISNSDELLDIFRSHDRQV</sequence>
<keyword evidence="5" id="KW-1185">Reference proteome</keyword>
<dbReference type="Proteomes" id="UP000193006">
    <property type="component" value="Chromosome"/>
</dbReference>
<protein>
    <recommendedName>
        <fullName evidence="3">HTH-type transcriptional regulator NsrR</fullName>
    </recommendedName>
</protein>
<dbReference type="InterPro" id="IPR000944">
    <property type="entry name" value="Tscrpt_reg_Rrf2"/>
</dbReference>
<dbReference type="PANTHER" id="PTHR33221">
    <property type="entry name" value="WINGED HELIX-TURN-HELIX TRANSCRIPTIONAL REGULATOR, RRF2 FAMILY"/>
    <property type="match status" value="1"/>
</dbReference>
<dbReference type="PROSITE" id="PS01332">
    <property type="entry name" value="HTH_RRF2_1"/>
    <property type="match status" value="1"/>
</dbReference>
<dbReference type="NCBIfam" id="TIGR00738">
    <property type="entry name" value="rrf2_super"/>
    <property type="match status" value="1"/>
</dbReference>
<keyword evidence="1" id="KW-0238">DNA-binding</keyword>
<dbReference type="SUPFAM" id="SSF46785">
    <property type="entry name" value="Winged helix' DNA-binding domain"/>
    <property type="match status" value="1"/>
</dbReference>
<dbReference type="InterPro" id="IPR030489">
    <property type="entry name" value="TR_Rrf2-type_CS"/>
</dbReference>
<dbReference type="AlphaFoldDB" id="A0A1X9MAX1"/>
<reference evidence="4 5" key="1">
    <citation type="submission" date="2017-04" db="EMBL/GenBank/DDBJ databases">
        <title>Bacillus krulwichiae AM31D Genome sequencing and assembly.</title>
        <authorList>
            <person name="Krulwich T.A."/>
            <person name="Anastor L."/>
            <person name="Ehrlich R."/>
            <person name="Ehrlich G.D."/>
            <person name="Janto B."/>
        </authorList>
    </citation>
    <scope>NUCLEOTIDE SEQUENCE [LARGE SCALE GENOMIC DNA]</scope>
    <source>
        <strain evidence="4 5">AM31D</strain>
    </source>
</reference>
<evidence type="ECO:0000256" key="1">
    <source>
        <dbReference type="ARBA" id="ARBA00023125"/>
    </source>
</evidence>
<name>A0A1X9MAX1_9BACI</name>
<evidence type="ECO:0000256" key="2">
    <source>
        <dbReference type="ARBA" id="ARBA00034078"/>
    </source>
</evidence>
<dbReference type="Pfam" id="PF02082">
    <property type="entry name" value="Rrf2"/>
    <property type="match status" value="1"/>
</dbReference>
<dbReference type="InterPro" id="IPR036390">
    <property type="entry name" value="WH_DNA-bd_sf"/>
</dbReference>
<evidence type="ECO:0000313" key="4">
    <source>
        <dbReference type="EMBL" id="ARK30599.1"/>
    </source>
</evidence>